<evidence type="ECO:0000313" key="9">
    <source>
        <dbReference type="EMBL" id="EQB05615.1"/>
    </source>
</evidence>
<feature type="domain" description="Reverse transcriptase" evidence="2">
    <location>
        <begin position="72"/>
        <end position="370"/>
    </location>
</feature>
<dbReference type="AlphaFoldDB" id="T0GYR2"/>
<evidence type="ECO:0000313" key="10">
    <source>
        <dbReference type="Proteomes" id="UP000015524"/>
    </source>
</evidence>
<comment type="similarity">
    <text evidence="1">Belongs to the bacterial reverse transcriptase family.</text>
</comment>
<dbReference type="EMBL" id="ATIB01000024">
    <property type="protein sequence ID" value="EQB05615.1"/>
    <property type="molecule type" value="Genomic_DNA"/>
</dbReference>
<evidence type="ECO:0000313" key="4">
    <source>
        <dbReference type="EMBL" id="EQB04682.1"/>
    </source>
</evidence>
<dbReference type="InterPro" id="IPR000477">
    <property type="entry name" value="RT_dom"/>
</dbReference>
<dbReference type="CDD" id="cd01651">
    <property type="entry name" value="RT_G2_intron"/>
    <property type="match status" value="1"/>
</dbReference>
<dbReference type="eggNOG" id="COG3344">
    <property type="taxonomic scope" value="Bacteria"/>
</dbReference>
<dbReference type="Pfam" id="PF21368">
    <property type="entry name" value="AI2M-like_HNH"/>
    <property type="match status" value="1"/>
</dbReference>
<accession>T0GYR2</accession>
<dbReference type="EMBL" id="ATIB01000075">
    <property type="protein sequence ID" value="EQA99612.1"/>
    <property type="molecule type" value="Genomic_DNA"/>
</dbReference>
<sequence>MLMQTATILRRIEKLPALSRAGKRINGLNRLMRSRCLYERAYDRVSRNRGAMTPGVDGQTFDGMTLARLDRLVERVAEGRYRPRPVRRVYIPKANGKMRPLGIPTADDRIVQEAARMILAAIYEPVFSQHSHGFRAGRSCHTALEEIRKTWTGAKWLIEVDVRGFFDNIDHDILLGLLARRIDDPVFIDLIGTMLKAGCMDEWKFERTYSGTPQGGVISPLLANIYLHELDLFMEEMRAGFDKGVKRRANPAYVAQSQQIAALRKKIDAIRADGADEAEVRTCLARIEAINRDRRKISSVDQMDPNFRRLRYCRYADDFLVGVIGSKADAVQIMADIQHFLAERLNLAVSPEKTGVRDASKGSPFLGFHVCAFTLRSPGTMARRQKVDGGTRCVLRRPTRGNIKLWVPRDRVYAFCRRKKLGNLDMRNGRVRPQLMESSVAEIIVAYNSEFRGFANYYAIADGVKASLDKLELVMLRSLFATVACRRRSTRRQAEEYLKMGSDHGVTTLVRGEPRVHKVWKLKHLIVQAWGNPVIDAITVGSRIAQSANDLVTRLSAEECEACGDTDGPFEMHHPHRLKDKRGDQLTPWVQSARRRRTIVLCRKCHVAHHGGRMPSGMESRVH</sequence>
<dbReference type="PANTHER" id="PTHR34047:SF8">
    <property type="entry name" value="PROTEIN YKFC"/>
    <property type="match status" value="1"/>
</dbReference>
<dbReference type="SUPFAM" id="SSF56672">
    <property type="entry name" value="DNA/RNA polymerases"/>
    <property type="match status" value="1"/>
</dbReference>
<dbReference type="PATRIC" id="fig|1114964.3.peg.2899"/>
<dbReference type="Pfam" id="PF01348">
    <property type="entry name" value="Intron_maturas2"/>
    <property type="match status" value="1"/>
</dbReference>
<dbReference type="EMBL" id="ATIB01000031">
    <property type="protein sequence ID" value="EQB04682.1"/>
    <property type="molecule type" value="Genomic_DNA"/>
</dbReference>
<dbReference type="GO" id="GO:0006397">
    <property type="term" value="P:mRNA processing"/>
    <property type="evidence" value="ECO:0007669"/>
    <property type="project" value="InterPro"/>
</dbReference>
<dbReference type="InterPro" id="IPR049030">
    <property type="entry name" value="AI2M-like_HNH"/>
</dbReference>
<keyword evidence="10" id="KW-1185">Reference proteome</keyword>
<dbReference type="InterPro" id="IPR051083">
    <property type="entry name" value="GrpII_Intron_Splice-Mob/Def"/>
</dbReference>
<name>T0GYR2_9SPHN</name>
<gene>
    <name evidence="9" type="ORF">L485_02535</name>
    <name evidence="8" type="ORF">L485_02890</name>
    <name evidence="7" type="ORF">L485_03490</name>
    <name evidence="6" type="ORF">L485_03510</name>
    <name evidence="5" type="ORF">L485_03540</name>
    <name evidence="4" type="ORF">L485_03545</name>
    <name evidence="3" type="ORF">L485_14835</name>
</gene>
<dbReference type="EMBL" id="ATIB01000029">
    <property type="protein sequence ID" value="EQB04813.1"/>
    <property type="molecule type" value="Genomic_DNA"/>
</dbReference>
<proteinExistence type="inferred from homology"/>
<dbReference type="Proteomes" id="UP000015524">
    <property type="component" value="Unassembled WGS sequence"/>
</dbReference>
<dbReference type="EMBL" id="ATIB01000028">
    <property type="protein sequence ID" value="EQB04826.1"/>
    <property type="molecule type" value="Genomic_DNA"/>
</dbReference>
<evidence type="ECO:0000256" key="1">
    <source>
        <dbReference type="ARBA" id="ARBA00034120"/>
    </source>
</evidence>
<evidence type="ECO:0000313" key="3">
    <source>
        <dbReference type="EMBL" id="EQA99612.1"/>
    </source>
</evidence>
<evidence type="ECO:0000313" key="7">
    <source>
        <dbReference type="EMBL" id="EQB04826.1"/>
    </source>
</evidence>
<evidence type="ECO:0000313" key="5">
    <source>
        <dbReference type="EMBL" id="EQB04775.1"/>
    </source>
</evidence>
<evidence type="ECO:0000259" key="2">
    <source>
        <dbReference type="PROSITE" id="PS50878"/>
    </source>
</evidence>
<dbReference type="EMBL" id="ATIB01000027">
    <property type="protein sequence ID" value="EQB05078.1"/>
    <property type="molecule type" value="Genomic_DNA"/>
</dbReference>
<dbReference type="PROSITE" id="PS50878">
    <property type="entry name" value="RT_POL"/>
    <property type="match status" value="1"/>
</dbReference>
<dbReference type="PANTHER" id="PTHR34047">
    <property type="entry name" value="NUCLEAR INTRON MATURASE 1, MITOCHONDRIAL-RELATED"/>
    <property type="match status" value="1"/>
</dbReference>
<organism evidence="8 10">
    <name type="scientific">Sphingobium baderi LL03</name>
    <dbReference type="NCBI Taxonomy" id="1114964"/>
    <lineage>
        <taxon>Bacteria</taxon>
        <taxon>Pseudomonadati</taxon>
        <taxon>Pseudomonadota</taxon>
        <taxon>Alphaproteobacteria</taxon>
        <taxon>Sphingomonadales</taxon>
        <taxon>Sphingomonadaceae</taxon>
        <taxon>Sphingobium</taxon>
    </lineage>
</organism>
<dbReference type="InterPro" id="IPR043502">
    <property type="entry name" value="DNA/RNA_pol_sf"/>
</dbReference>
<evidence type="ECO:0000313" key="8">
    <source>
        <dbReference type="EMBL" id="EQB05078.1"/>
    </source>
</evidence>
<protein>
    <recommendedName>
        <fullName evidence="2">Reverse transcriptase domain-containing protein</fullName>
    </recommendedName>
</protein>
<reference evidence="8 10" key="1">
    <citation type="journal article" date="2013" name="Genome Announc.">
        <title>Draft Genome Sequence of a Hexachlorocyclohexane-Degrading Bacterium, Sphingobium baderi Strain LL03T.</title>
        <authorList>
            <person name="Kaur J."/>
            <person name="Verma H."/>
            <person name="Tripathi C."/>
            <person name="Khurana J.P."/>
            <person name="Lal R."/>
        </authorList>
    </citation>
    <scope>NUCLEOTIDE SEQUENCE [LARGE SCALE GENOMIC DNA]</scope>
    <source>
        <strain evidence="8 10">LL03</strain>
    </source>
</reference>
<comment type="caution">
    <text evidence="8">The sequence shown here is derived from an EMBL/GenBank/DDBJ whole genome shotgun (WGS) entry which is preliminary data.</text>
</comment>
<dbReference type="Pfam" id="PF00078">
    <property type="entry name" value="RVT_1"/>
    <property type="match status" value="1"/>
</dbReference>
<evidence type="ECO:0000313" key="6">
    <source>
        <dbReference type="EMBL" id="EQB04813.1"/>
    </source>
</evidence>
<dbReference type="EMBL" id="ATIB01000030">
    <property type="protein sequence ID" value="EQB04775.1"/>
    <property type="molecule type" value="Genomic_DNA"/>
</dbReference>
<dbReference type="InterPro" id="IPR024937">
    <property type="entry name" value="Domain_X"/>
</dbReference>